<evidence type="ECO:0000313" key="2">
    <source>
        <dbReference type="EMBL" id="MCS4120364.1"/>
    </source>
</evidence>
<dbReference type="Proteomes" id="UP001155110">
    <property type="component" value="Unassembled WGS sequence"/>
</dbReference>
<reference evidence="2" key="1">
    <citation type="submission" date="2022-08" db="EMBL/GenBank/DDBJ databases">
        <title>Genomic Encyclopedia of Type Strains, Phase V (KMG-V): Genome sequencing to study the core and pangenomes of soil and plant-associated prokaryotes.</title>
        <authorList>
            <person name="Whitman W."/>
        </authorList>
    </citation>
    <scope>NUCLEOTIDE SEQUENCE</scope>
    <source>
        <strain evidence="3">SP3002</strain>
        <strain evidence="2">SP3026</strain>
    </source>
</reference>
<comment type="caution">
    <text evidence="2">The sequence shown here is derived from an EMBL/GenBank/DDBJ whole genome shotgun (WGS) entry which is preliminary data.</text>
</comment>
<dbReference type="EMBL" id="JANTZM010000011">
    <property type="protein sequence ID" value="MCS4158290.1"/>
    <property type="molecule type" value="Genomic_DNA"/>
</dbReference>
<dbReference type="AlphaFoldDB" id="A0A9X2V5U7"/>
<feature type="signal peptide" evidence="1">
    <location>
        <begin position="1"/>
        <end position="19"/>
    </location>
</feature>
<protein>
    <submittedName>
        <fullName evidence="2">Uncharacterized protein</fullName>
    </submittedName>
</protein>
<evidence type="ECO:0000256" key="1">
    <source>
        <dbReference type="SAM" id="SignalP"/>
    </source>
</evidence>
<proteinExistence type="predicted"/>
<feature type="chain" id="PRO_5041195162" evidence="1">
    <location>
        <begin position="20"/>
        <end position="96"/>
    </location>
</feature>
<gene>
    <name evidence="2" type="ORF">GGP45_000682</name>
    <name evidence="3" type="ORF">GGP99_002262</name>
</gene>
<accession>A0A9X2V5U7</accession>
<evidence type="ECO:0000313" key="4">
    <source>
        <dbReference type="Proteomes" id="UP001155144"/>
    </source>
</evidence>
<sequence length="96" mass="10418">MRTCLFALLAPLLVAPLYGQPADGPWSIDDVLTQRSLTDVNIGPDSDRVLWVKETPDPEADATQSDVYLTYRNDPHGGDTTATMACAPTAPSFPKR</sequence>
<dbReference type="EMBL" id="JANUBL010000001">
    <property type="protein sequence ID" value="MCS4120364.1"/>
    <property type="molecule type" value="Genomic_DNA"/>
</dbReference>
<dbReference type="RefSeq" id="WP_205421699.1">
    <property type="nucleotide sequence ID" value="NZ_CALTRV010000022.1"/>
</dbReference>
<name>A0A9X2V5U7_9BACT</name>
<dbReference type="Proteomes" id="UP001155144">
    <property type="component" value="Unassembled WGS sequence"/>
</dbReference>
<keyword evidence="1" id="KW-0732">Signal</keyword>
<evidence type="ECO:0000313" key="3">
    <source>
        <dbReference type="EMBL" id="MCS4158290.1"/>
    </source>
</evidence>
<organism evidence="2 4">
    <name type="scientific">Salinibacter ruber</name>
    <dbReference type="NCBI Taxonomy" id="146919"/>
    <lineage>
        <taxon>Bacteria</taxon>
        <taxon>Pseudomonadati</taxon>
        <taxon>Rhodothermota</taxon>
        <taxon>Rhodothermia</taxon>
        <taxon>Rhodothermales</taxon>
        <taxon>Salinibacteraceae</taxon>
        <taxon>Salinibacter</taxon>
    </lineage>
</organism>